<dbReference type="Proteomes" id="UP000504629">
    <property type="component" value="Unplaced"/>
</dbReference>
<protein>
    <submittedName>
        <fullName evidence="3">Uncharacterized protein LOC114252161</fullName>
    </submittedName>
</protein>
<keyword evidence="2" id="KW-1185">Reference proteome</keyword>
<feature type="compositionally biased region" description="Polar residues" evidence="1">
    <location>
        <begin position="1"/>
        <end position="19"/>
    </location>
</feature>
<reference evidence="3" key="1">
    <citation type="submission" date="2025-08" db="UniProtKB">
        <authorList>
            <consortium name="RefSeq"/>
        </authorList>
    </citation>
    <scope>IDENTIFICATION</scope>
    <source>
        <tissue evidence="3">Silk gland</tissue>
    </source>
</reference>
<feature type="region of interest" description="Disordered" evidence="1">
    <location>
        <begin position="206"/>
        <end position="275"/>
    </location>
</feature>
<accession>A0A6J2KK37</accession>
<evidence type="ECO:0000256" key="1">
    <source>
        <dbReference type="SAM" id="MobiDB-lite"/>
    </source>
</evidence>
<evidence type="ECO:0000313" key="3">
    <source>
        <dbReference type="RefSeq" id="XP_028042470.1"/>
    </source>
</evidence>
<feature type="compositionally biased region" description="Polar residues" evidence="1">
    <location>
        <begin position="259"/>
        <end position="275"/>
    </location>
</feature>
<sequence>MQSEPSTIRPSTTRPASNNQQQDIKQQQQDMLKMKEDIKSTIINSLNAKFNNLELKNELLEKKIEEQSIKINNLERQCRRRNLIFFDVEEIEKSYDELEKIVINIINTHIKVSCNTYNIEAVRRVGKKGEKVRPIAITFNTLGFKLKIQKKKYNLQNTSYYLKEDYPIEVLIKRKELQVQLQKEKDAGNTAFIKYDKIIILSNKKPTQKQSSKRNLSESPETLHPANQYVQQTSKQPPKKNKGDMKNYIIQKPKLIRAQTESTQRQSKSSDYNTA</sequence>
<dbReference type="AlphaFoldDB" id="A0A6J2KK37"/>
<proteinExistence type="predicted"/>
<evidence type="ECO:0000313" key="2">
    <source>
        <dbReference type="Proteomes" id="UP000504629"/>
    </source>
</evidence>
<dbReference type="OrthoDB" id="7417618at2759"/>
<feature type="region of interest" description="Disordered" evidence="1">
    <location>
        <begin position="1"/>
        <end position="27"/>
    </location>
</feature>
<feature type="compositionally biased region" description="Polar residues" evidence="1">
    <location>
        <begin position="206"/>
        <end position="220"/>
    </location>
</feature>
<name>A0A6J2KK37_BOMMA</name>
<dbReference type="KEGG" id="bman:114252161"/>
<organism evidence="2 3">
    <name type="scientific">Bombyx mandarina</name>
    <name type="common">Wild silk moth</name>
    <name type="synonym">Wild silkworm</name>
    <dbReference type="NCBI Taxonomy" id="7092"/>
    <lineage>
        <taxon>Eukaryota</taxon>
        <taxon>Metazoa</taxon>
        <taxon>Ecdysozoa</taxon>
        <taxon>Arthropoda</taxon>
        <taxon>Hexapoda</taxon>
        <taxon>Insecta</taxon>
        <taxon>Pterygota</taxon>
        <taxon>Neoptera</taxon>
        <taxon>Endopterygota</taxon>
        <taxon>Lepidoptera</taxon>
        <taxon>Glossata</taxon>
        <taxon>Ditrysia</taxon>
        <taxon>Bombycoidea</taxon>
        <taxon>Bombycidae</taxon>
        <taxon>Bombycinae</taxon>
        <taxon>Bombyx</taxon>
    </lineage>
</organism>
<gene>
    <name evidence="3" type="primary">LOC114252161</name>
</gene>
<dbReference type="GeneID" id="114252161"/>
<dbReference type="RefSeq" id="XP_028042470.1">
    <property type="nucleotide sequence ID" value="XM_028186669.1"/>
</dbReference>